<evidence type="ECO:0000313" key="2">
    <source>
        <dbReference type="EMBL" id="MBX66059.1"/>
    </source>
</evidence>
<evidence type="ECO:0000256" key="1">
    <source>
        <dbReference type="SAM" id="SignalP"/>
    </source>
</evidence>
<dbReference type="AlphaFoldDB" id="A0A2P2QGD1"/>
<proteinExistence type="predicted"/>
<keyword evidence="1" id="KW-0732">Signal</keyword>
<accession>A0A2P2QGD1</accession>
<name>A0A2P2QGD1_RHIMU</name>
<feature type="signal peptide" evidence="1">
    <location>
        <begin position="1"/>
        <end position="28"/>
    </location>
</feature>
<dbReference type="EMBL" id="GGEC01085575">
    <property type="protein sequence ID" value="MBX66059.1"/>
    <property type="molecule type" value="Transcribed_RNA"/>
</dbReference>
<protein>
    <submittedName>
        <fullName evidence="2">Uncharacterized protein</fullName>
    </submittedName>
</protein>
<sequence length="39" mass="4474">MIHRLYATLFSLLVILLLIGQLTENSNCAKHYPLTNVFI</sequence>
<reference evidence="2" key="1">
    <citation type="submission" date="2018-02" db="EMBL/GenBank/DDBJ databases">
        <title>Rhizophora mucronata_Transcriptome.</title>
        <authorList>
            <person name="Meera S.P."/>
            <person name="Sreeshan A."/>
            <person name="Augustine A."/>
        </authorList>
    </citation>
    <scope>NUCLEOTIDE SEQUENCE</scope>
    <source>
        <tissue evidence="2">Leaf</tissue>
    </source>
</reference>
<feature type="chain" id="PRO_5015123663" evidence="1">
    <location>
        <begin position="29"/>
        <end position="39"/>
    </location>
</feature>
<organism evidence="2">
    <name type="scientific">Rhizophora mucronata</name>
    <name type="common">Asiatic mangrove</name>
    <dbReference type="NCBI Taxonomy" id="61149"/>
    <lineage>
        <taxon>Eukaryota</taxon>
        <taxon>Viridiplantae</taxon>
        <taxon>Streptophyta</taxon>
        <taxon>Embryophyta</taxon>
        <taxon>Tracheophyta</taxon>
        <taxon>Spermatophyta</taxon>
        <taxon>Magnoliopsida</taxon>
        <taxon>eudicotyledons</taxon>
        <taxon>Gunneridae</taxon>
        <taxon>Pentapetalae</taxon>
        <taxon>rosids</taxon>
        <taxon>fabids</taxon>
        <taxon>Malpighiales</taxon>
        <taxon>Rhizophoraceae</taxon>
        <taxon>Rhizophora</taxon>
    </lineage>
</organism>